<proteinExistence type="predicted"/>
<dbReference type="AlphaFoldDB" id="A0A7G2C400"/>
<keyword evidence="1" id="KW-0175">Coiled coil</keyword>
<evidence type="ECO:0000313" key="3">
    <source>
        <dbReference type="Proteomes" id="UP000515908"/>
    </source>
</evidence>
<reference evidence="2 3" key="1">
    <citation type="submission" date="2020-08" db="EMBL/GenBank/DDBJ databases">
        <authorList>
            <person name="Newling K."/>
            <person name="Davey J."/>
            <person name="Forrester S."/>
        </authorList>
    </citation>
    <scope>NUCLEOTIDE SEQUENCE [LARGE SCALE GENOMIC DNA]</scope>
    <source>
        <strain evidence="3">Crithidia deanei Carvalho (ATCC PRA-265)</strain>
    </source>
</reference>
<dbReference type="EMBL" id="LR877147">
    <property type="protein sequence ID" value="CAD2214319.1"/>
    <property type="molecule type" value="Genomic_DNA"/>
</dbReference>
<dbReference type="VEuPathDB" id="TriTrypDB:ADEAN_000176400"/>
<name>A0A7G2C400_9TRYP</name>
<evidence type="ECO:0000256" key="1">
    <source>
        <dbReference type="SAM" id="Coils"/>
    </source>
</evidence>
<protein>
    <submittedName>
        <fullName evidence="2">Uncharacterized protein</fullName>
    </submittedName>
</protein>
<accession>A0A7G2C400</accession>
<feature type="coiled-coil region" evidence="1">
    <location>
        <begin position="72"/>
        <end position="99"/>
    </location>
</feature>
<gene>
    <name evidence="2" type="ORF">ADEAN_000176400</name>
</gene>
<dbReference type="Proteomes" id="UP000515908">
    <property type="component" value="Chromosome 03"/>
</dbReference>
<sequence>MADVHGQIALSRWTFASTVGRPLNDIRDEKIPAADVRFVERNWLSRREYIQRLLLDATEIGAQLGLAMPKTLQEEHDLVEKTEAEAKEALAHVAEALEARQKRDTELAEFFAQSEKLCRWCREQLANMDTMTEPDHVQEFCGALIESYPTMSSNFSLLLKSVEPYVKANYTPVCKALREANELWFYLQVTTLERLSRILYEIHPTSPLEAEVRKYANFPAMIAKFEGDVRALIHSAPPSAESNSLLLACDEVAPLTTQYKGLSKEAMDFAERNQICREGYRCLRAAILSRLTYIDATDAVVLESKRRQQEFEDSVKELKKWAADVAHGESWRDIYSKIVEVKRLIKEEQNVLDELNMDGIS</sequence>
<organism evidence="2 3">
    <name type="scientific">Angomonas deanei</name>
    <dbReference type="NCBI Taxonomy" id="59799"/>
    <lineage>
        <taxon>Eukaryota</taxon>
        <taxon>Discoba</taxon>
        <taxon>Euglenozoa</taxon>
        <taxon>Kinetoplastea</taxon>
        <taxon>Metakinetoplastina</taxon>
        <taxon>Trypanosomatida</taxon>
        <taxon>Trypanosomatidae</taxon>
        <taxon>Strigomonadinae</taxon>
        <taxon>Angomonas</taxon>
    </lineage>
</organism>
<evidence type="ECO:0000313" key="2">
    <source>
        <dbReference type="EMBL" id="CAD2214319.1"/>
    </source>
</evidence>
<keyword evidence="3" id="KW-1185">Reference proteome</keyword>